<dbReference type="AlphaFoldDB" id="A0A0M9A0T6"/>
<comment type="function">
    <text evidence="8">Regulates the biosynthesis of dolichol phosphate-mannose. Regulatory subunit of the dolichol-phosphate mannose (DPM) synthase complex; essential for the ER localization and stable expression of DPM1. Part of the glycosylphosphatidylinositol-N-acetylglucosaminyltransferase (GPI-GnT) complex that catalyzes the transfer of N-acetylglucosamine from UDP-N-acetylglucosamine to phosphatidylinositol and participates in the first step of GPI biosynthesis. May act by regulating the GPI-GNT complex.</text>
</comment>
<comment type="similarity">
    <text evidence="2 10">Belongs to the DPM2 family.</text>
</comment>
<dbReference type="STRING" id="166423.A0A0M9A0T6"/>
<feature type="transmembrane region" description="Helical" evidence="10">
    <location>
        <begin position="12"/>
        <end position="33"/>
    </location>
</feature>
<evidence type="ECO:0000256" key="8">
    <source>
        <dbReference type="ARBA" id="ARBA00045174"/>
    </source>
</evidence>
<comment type="subunit">
    <text evidence="9">Component of the dolichol-phosphate mannose (DPM) synthase complex composed of DPM1, DPM2 and DPM3; in the complex interacts directly with DPM3. Component of the glycosylphosphatidylinositol-N-acetylglucosaminyltransferase (GPI-GnT) complex composed at least by PIGA, PIGC, PIGH, PIGP, PIGQ, PIGY and DPM2. Interacts with PIGA, PIGC and PIGQ.</text>
</comment>
<protein>
    <recommendedName>
        <fullName evidence="3 10">Dolichol phosphate-mannose biosynthesis regulatory protein</fullName>
    </recommendedName>
</protein>
<dbReference type="UniPathway" id="UPA00378"/>
<dbReference type="InterPro" id="IPR009914">
    <property type="entry name" value="DPM2"/>
</dbReference>
<dbReference type="PANTHER" id="PTHR15039:SF11">
    <property type="entry name" value="DOLICHOL PHOSPHATE-MANNOSE BIOSYNTHESIS REGULATORY PROTEIN"/>
    <property type="match status" value="1"/>
</dbReference>
<feature type="transmembrane region" description="Helical" evidence="10">
    <location>
        <begin position="45"/>
        <end position="69"/>
    </location>
</feature>
<evidence type="ECO:0000256" key="3">
    <source>
        <dbReference type="ARBA" id="ARBA00018157"/>
    </source>
</evidence>
<evidence type="ECO:0000256" key="5">
    <source>
        <dbReference type="ARBA" id="ARBA00022824"/>
    </source>
</evidence>
<gene>
    <name evidence="11" type="ORF">WN51_01326</name>
</gene>
<sequence>MFNSDRRKGKVILIVTSFLFLYYTVWIIGLPFIDDNRIRSFFGSHNIALIVPAVSGLCFIGGLVLFTIYHVKPHFSNIKSNKSHES</sequence>
<dbReference type="GO" id="GO:0030234">
    <property type="term" value="F:enzyme regulator activity"/>
    <property type="evidence" value="ECO:0007669"/>
    <property type="project" value="UniProtKB-UniRule"/>
</dbReference>
<organism evidence="11 12">
    <name type="scientific">Melipona quadrifasciata</name>
    <dbReference type="NCBI Taxonomy" id="166423"/>
    <lineage>
        <taxon>Eukaryota</taxon>
        <taxon>Metazoa</taxon>
        <taxon>Ecdysozoa</taxon>
        <taxon>Arthropoda</taxon>
        <taxon>Hexapoda</taxon>
        <taxon>Insecta</taxon>
        <taxon>Pterygota</taxon>
        <taxon>Neoptera</taxon>
        <taxon>Endopterygota</taxon>
        <taxon>Hymenoptera</taxon>
        <taxon>Apocrita</taxon>
        <taxon>Aculeata</taxon>
        <taxon>Apoidea</taxon>
        <taxon>Anthophila</taxon>
        <taxon>Apidae</taxon>
        <taxon>Melipona</taxon>
    </lineage>
</organism>
<evidence type="ECO:0000256" key="2">
    <source>
        <dbReference type="ARBA" id="ARBA00005478"/>
    </source>
</evidence>
<dbReference type="Proteomes" id="UP000053105">
    <property type="component" value="Unassembled WGS sequence"/>
</dbReference>
<keyword evidence="6 10" id="KW-1133">Transmembrane helix</keyword>
<dbReference type="GO" id="GO:0180047">
    <property type="term" value="P:dolichol phosphate mannose biosynthetic process"/>
    <property type="evidence" value="ECO:0007669"/>
    <property type="project" value="InterPro"/>
</dbReference>
<keyword evidence="7 10" id="KW-0472">Membrane</keyword>
<evidence type="ECO:0000313" key="12">
    <source>
        <dbReference type="Proteomes" id="UP000053105"/>
    </source>
</evidence>
<dbReference type="PANTHER" id="PTHR15039">
    <property type="entry name" value="DOLICHOL PHOSPHATE-MANNOSE BIOSYNTHESIS REGULATORY PROTEIN"/>
    <property type="match status" value="1"/>
</dbReference>
<evidence type="ECO:0000256" key="1">
    <source>
        <dbReference type="ARBA" id="ARBA00004477"/>
    </source>
</evidence>
<reference evidence="11 12" key="1">
    <citation type="submission" date="2015-07" db="EMBL/GenBank/DDBJ databases">
        <title>The genome of Melipona quadrifasciata.</title>
        <authorList>
            <person name="Pan H."/>
            <person name="Kapheim K."/>
        </authorList>
    </citation>
    <scope>NUCLEOTIDE SEQUENCE [LARGE SCALE GENOMIC DNA]</scope>
    <source>
        <strain evidence="11">0111107301</strain>
        <tissue evidence="11">Whole body</tissue>
    </source>
</reference>
<comment type="function">
    <text evidence="10">Regulatory subunit of the dolichol-phosphate mannose (DPM) synthase complex; essential for the ER localization.</text>
</comment>
<evidence type="ECO:0000256" key="4">
    <source>
        <dbReference type="ARBA" id="ARBA00022692"/>
    </source>
</evidence>
<evidence type="ECO:0000256" key="9">
    <source>
        <dbReference type="ARBA" id="ARBA00046896"/>
    </source>
</evidence>
<evidence type="ECO:0000313" key="11">
    <source>
        <dbReference type="EMBL" id="KOX73553.1"/>
    </source>
</evidence>
<keyword evidence="5 10" id="KW-0256">Endoplasmic reticulum</keyword>
<dbReference type="GO" id="GO:0033185">
    <property type="term" value="C:dolichol-phosphate-mannose synthase complex"/>
    <property type="evidence" value="ECO:0007669"/>
    <property type="project" value="TreeGrafter"/>
</dbReference>
<evidence type="ECO:0000256" key="7">
    <source>
        <dbReference type="ARBA" id="ARBA00023136"/>
    </source>
</evidence>
<comment type="subcellular location">
    <subcellularLocation>
        <location evidence="1 10">Endoplasmic reticulum membrane</location>
        <topology evidence="1 10">Multi-pass membrane protein</topology>
    </subcellularLocation>
</comment>
<comment type="pathway">
    <text evidence="10">Protein modification; protein glycosylation.</text>
</comment>
<dbReference type="EMBL" id="KQ435796">
    <property type="protein sequence ID" value="KOX73553.1"/>
    <property type="molecule type" value="Genomic_DNA"/>
</dbReference>
<dbReference type="Pfam" id="PF07297">
    <property type="entry name" value="DPM2"/>
    <property type="match status" value="1"/>
</dbReference>
<evidence type="ECO:0000256" key="10">
    <source>
        <dbReference type="RuleBase" id="RU365084"/>
    </source>
</evidence>
<keyword evidence="4 10" id="KW-0812">Transmembrane</keyword>
<keyword evidence="12" id="KW-1185">Reference proteome</keyword>
<proteinExistence type="inferred from homology"/>
<dbReference type="GO" id="GO:0006506">
    <property type="term" value="P:GPI anchor biosynthetic process"/>
    <property type="evidence" value="ECO:0007669"/>
    <property type="project" value="TreeGrafter"/>
</dbReference>
<name>A0A0M9A0T6_9HYME</name>
<accession>A0A0M9A0T6</accession>
<dbReference type="OrthoDB" id="311279at2759"/>
<dbReference type="GO" id="GO:0005789">
    <property type="term" value="C:endoplasmic reticulum membrane"/>
    <property type="evidence" value="ECO:0007669"/>
    <property type="project" value="UniProtKB-SubCell"/>
</dbReference>
<evidence type="ECO:0000256" key="6">
    <source>
        <dbReference type="ARBA" id="ARBA00022989"/>
    </source>
</evidence>